<accession>A0A351U5L4</accession>
<dbReference type="InterPro" id="IPR015942">
    <property type="entry name" value="Asp/Glu/hydantoin_racemase"/>
</dbReference>
<feature type="binding site" evidence="8">
    <location>
        <begin position="42"/>
        <end position="43"/>
    </location>
    <ligand>
        <name>substrate</name>
    </ligand>
</feature>
<feature type="active site" description="Proton donor/acceptor" evidence="8">
    <location>
        <position position="184"/>
    </location>
</feature>
<dbReference type="GO" id="GO:0071555">
    <property type="term" value="P:cell wall organization"/>
    <property type="evidence" value="ECO:0007669"/>
    <property type="project" value="UniProtKB-KW"/>
</dbReference>
<dbReference type="Pfam" id="PF01177">
    <property type="entry name" value="Asp_Glu_race"/>
    <property type="match status" value="1"/>
</dbReference>
<evidence type="ECO:0000256" key="3">
    <source>
        <dbReference type="ARBA" id="ARBA00022960"/>
    </source>
</evidence>
<name>A0A351U5L4_9BACT</name>
<dbReference type="InterPro" id="IPR033134">
    <property type="entry name" value="Asp/Glu_racemase_AS_2"/>
</dbReference>
<evidence type="ECO:0000256" key="5">
    <source>
        <dbReference type="ARBA" id="ARBA00023235"/>
    </source>
</evidence>
<dbReference type="NCBIfam" id="TIGR00067">
    <property type="entry name" value="glut_race"/>
    <property type="match status" value="1"/>
</dbReference>
<dbReference type="PANTHER" id="PTHR21198">
    <property type="entry name" value="GLUTAMATE RACEMASE"/>
    <property type="match status" value="1"/>
</dbReference>
<keyword evidence="6 8" id="KW-0961">Cell wall biogenesis/degradation</keyword>
<dbReference type="SUPFAM" id="SSF53681">
    <property type="entry name" value="Aspartate/glutamate racemase"/>
    <property type="match status" value="2"/>
</dbReference>
<evidence type="ECO:0000256" key="7">
    <source>
        <dbReference type="ARBA" id="ARBA00070053"/>
    </source>
</evidence>
<keyword evidence="5 8" id="KW-0413">Isomerase</keyword>
<dbReference type="AlphaFoldDB" id="A0A351U5L4"/>
<comment type="pathway">
    <text evidence="8">Cell wall biogenesis; peptidoglycan biosynthesis.</text>
</comment>
<dbReference type="PANTHER" id="PTHR21198:SF2">
    <property type="entry name" value="GLUTAMATE RACEMASE"/>
    <property type="match status" value="1"/>
</dbReference>
<dbReference type="PROSITE" id="PS00924">
    <property type="entry name" value="ASP_GLU_RACEMASE_2"/>
    <property type="match status" value="1"/>
</dbReference>
<protein>
    <recommendedName>
        <fullName evidence="7 8">Glutamate racemase</fullName>
        <ecNumber evidence="2 8">5.1.1.3</ecNumber>
    </recommendedName>
</protein>
<dbReference type="HAMAP" id="MF_00258">
    <property type="entry name" value="Glu_racemase"/>
    <property type="match status" value="1"/>
</dbReference>
<dbReference type="GO" id="GO:0008360">
    <property type="term" value="P:regulation of cell shape"/>
    <property type="evidence" value="ECO:0007669"/>
    <property type="project" value="UniProtKB-KW"/>
</dbReference>
<feature type="binding site" evidence="8">
    <location>
        <begin position="74"/>
        <end position="75"/>
    </location>
    <ligand>
        <name>substrate</name>
    </ligand>
</feature>
<dbReference type="Proteomes" id="UP000777265">
    <property type="component" value="Unassembled WGS sequence"/>
</dbReference>
<dbReference type="GO" id="GO:0008881">
    <property type="term" value="F:glutamate racemase activity"/>
    <property type="evidence" value="ECO:0007669"/>
    <property type="project" value="UniProtKB-UniRule"/>
</dbReference>
<evidence type="ECO:0000256" key="4">
    <source>
        <dbReference type="ARBA" id="ARBA00022984"/>
    </source>
</evidence>
<evidence type="ECO:0000256" key="1">
    <source>
        <dbReference type="ARBA" id="ARBA00001602"/>
    </source>
</evidence>
<dbReference type="InterPro" id="IPR004391">
    <property type="entry name" value="Glu_race"/>
</dbReference>
<evidence type="ECO:0000256" key="8">
    <source>
        <dbReference type="HAMAP-Rule" id="MF_00258"/>
    </source>
</evidence>
<dbReference type="GO" id="GO:0009252">
    <property type="term" value="P:peptidoglycan biosynthetic process"/>
    <property type="evidence" value="ECO:0007669"/>
    <property type="project" value="UniProtKB-UniRule"/>
</dbReference>
<feature type="binding site" evidence="8">
    <location>
        <begin position="185"/>
        <end position="186"/>
    </location>
    <ligand>
        <name>substrate</name>
    </ligand>
</feature>
<feature type="active site" description="Proton donor/acceptor" evidence="8">
    <location>
        <position position="73"/>
    </location>
</feature>
<evidence type="ECO:0000256" key="6">
    <source>
        <dbReference type="ARBA" id="ARBA00023316"/>
    </source>
</evidence>
<proteinExistence type="inferred from homology"/>
<sequence>MKNLAIGMFDSGIGGLTVLKEVRSLLPSEHILYLGDTARVPYGNKSPHTVTKYALESALFLLTKGVKILVIACNTSAALSLSILKKKLPVPVLGVIDPGAREAVTHTKNRKVGIIGTKATIRSMAYERAIKRLDPTVEVVSKSCPLFVPIVEEGLEHDEVAHIMADRYLRDLGGSGIDVLVMGCTHYPILEDVVKSVIGDDVLIVHTGRETAKAVKKTLEEGDLINSEGKGTCEYFVTDSPDLFKEVGGRFLGEPLRNVSFLKNLDFKDFLLSE</sequence>
<evidence type="ECO:0000256" key="2">
    <source>
        <dbReference type="ARBA" id="ARBA00013090"/>
    </source>
</evidence>
<reference evidence="9" key="1">
    <citation type="journal article" date="2020" name="Biotechnol. Biofuels">
        <title>New insights from the biogas microbiome by comprehensive genome-resolved metagenomics of nearly 1600 species originating from multiple anaerobic digesters.</title>
        <authorList>
            <person name="Campanaro S."/>
            <person name="Treu L."/>
            <person name="Rodriguez-R L.M."/>
            <person name="Kovalovszki A."/>
            <person name="Ziels R.M."/>
            <person name="Maus I."/>
            <person name="Zhu X."/>
            <person name="Kougias P.G."/>
            <person name="Basile A."/>
            <person name="Luo G."/>
            <person name="Schluter A."/>
            <person name="Konstantinidis K.T."/>
            <person name="Angelidaki I."/>
        </authorList>
    </citation>
    <scope>NUCLEOTIDE SEQUENCE</scope>
    <source>
        <strain evidence="9">AS06rmzACSIP_7</strain>
    </source>
</reference>
<comment type="catalytic activity">
    <reaction evidence="1 8">
        <text>L-glutamate = D-glutamate</text>
        <dbReference type="Rhea" id="RHEA:12813"/>
        <dbReference type="ChEBI" id="CHEBI:29985"/>
        <dbReference type="ChEBI" id="CHEBI:29986"/>
        <dbReference type="EC" id="5.1.1.3"/>
    </reaction>
</comment>
<evidence type="ECO:0000313" key="10">
    <source>
        <dbReference type="Proteomes" id="UP000777265"/>
    </source>
</evidence>
<comment type="function">
    <text evidence="8">Provides the (R)-glutamate required for cell wall biosynthesis.</text>
</comment>
<comment type="caution">
    <text evidence="9">The sequence shown here is derived from an EMBL/GenBank/DDBJ whole genome shotgun (WGS) entry which is preliminary data.</text>
</comment>
<reference evidence="9" key="2">
    <citation type="submission" date="2020-01" db="EMBL/GenBank/DDBJ databases">
        <authorList>
            <person name="Campanaro S."/>
        </authorList>
    </citation>
    <scope>NUCLEOTIDE SEQUENCE</scope>
    <source>
        <strain evidence="9">AS06rmzACSIP_7</strain>
    </source>
</reference>
<keyword evidence="3 8" id="KW-0133">Cell shape</keyword>
<feature type="binding site" evidence="8">
    <location>
        <begin position="10"/>
        <end position="11"/>
    </location>
    <ligand>
        <name>substrate</name>
    </ligand>
</feature>
<dbReference type="FunFam" id="3.40.50.1860:FF:000002">
    <property type="entry name" value="Glutamate racemase"/>
    <property type="match status" value="1"/>
</dbReference>
<keyword evidence="4 8" id="KW-0573">Peptidoglycan synthesis</keyword>
<evidence type="ECO:0000313" key="9">
    <source>
        <dbReference type="EMBL" id="NLW35700.1"/>
    </source>
</evidence>
<gene>
    <name evidence="8" type="primary">murI</name>
    <name evidence="9" type="ORF">GXY80_09510</name>
</gene>
<comment type="similarity">
    <text evidence="8">Belongs to the aspartate/glutamate racemases family.</text>
</comment>
<dbReference type="STRING" id="909663.GCA_000512235_01272"/>
<dbReference type="InterPro" id="IPR001920">
    <property type="entry name" value="Asp/Glu_race"/>
</dbReference>
<dbReference type="EC" id="5.1.1.3" evidence="2 8"/>
<organism evidence="9 10">
    <name type="scientific">Syntrophorhabdus aromaticivorans</name>
    <dbReference type="NCBI Taxonomy" id="328301"/>
    <lineage>
        <taxon>Bacteria</taxon>
        <taxon>Pseudomonadati</taxon>
        <taxon>Thermodesulfobacteriota</taxon>
        <taxon>Syntrophorhabdia</taxon>
        <taxon>Syntrophorhabdales</taxon>
        <taxon>Syntrophorhabdaceae</taxon>
        <taxon>Syntrophorhabdus</taxon>
    </lineage>
</organism>
<dbReference type="Gene3D" id="3.40.50.1860">
    <property type="match status" value="2"/>
</dbReference>
<dbReference type="EMBL" id="JAAYEE010000160">
    <property type="protein sequence ID" value="NLW35700.1"/>
    <property type="molecule type" value="Genomic_DNA"/>
</dbReference>